<feature type="transmembrane region" description="Helical" evidence="1">
    <location>
        <begin position="188"/>
        <end position="207"/>
    </location>
</feature>
<dbReference type="GO" id="GO:0022857">
    <property type="term" value="F:transmembrane transporter activity"/>
    <property type="evidence" value="ECO:0007669"/>
    <property type="project" value="InterPro"/>
</dbReference>
<feature type="transmembrane region" description="Helical" evidence="1">
    <location>
        <begin position="246"/>
        <end position="271"/>
    </location>
</feature>
<feature type="transmembrane region" description="Helical" evidence="1">
    <location>
        <begin position="283"/>
        <end position="301"/>
    </location>
</feature>
<dbReference type="Proteomes" id="UP000887561">
    <property type="component" value="Unplaced"/>
</dbReference>
<feature type="transmembrane region" description="Helical" evidence="1">
    <location>
        <begin position="6"/>
        <end position="30"/>
    </location>
</feature>
<dbReference type="SUPFAM" id="SSF103473">
    <property type="entry name" value="MFS general substrate transporter"/>
    <property type="match status" value="1"/>
</dbReference>
<dbReference type="GO" id="GO:0016020">
    <property type="term" value="C:membrane"/>
    <property type="evidence" value="ECO:0007669"/>
    <property type="project" value="TreeGrafter"/>
</dbReference>
<dbReference type="InterPro" id="IPR000863">
    <property type="entry name" value="Sulfotransferase_dom"/>
</dbReference>
<dbReference type="PANTHER" id="PTHR45757:SF17">
    <property type="entry name" value="MAJOR FACILITATOR SUPERFAMILY (MFS) PROFILE DOMAIN-CONTAINING PROTEIN"/>
    <property type="match status" value="1"/>
</dbReference>
<feature type="transmembrane region" description="Helical" evidence="1">
    <location>
        <begin position="213"/>
        <end position="234"/>
    </location>
</feature>
<dbReference type="InterPro" id="IPR036259">
    <property type="entry name" value="MFS_trans_sf"/>
</dbReference>
<dbReference type="Gene3D" id="3.40.50.300">
    <property type="entry name" value="P-loop containing nucleotide triphosphate hydrolases"/>
    <property type="match status" value="1"/>
</dbReference>
<dbReference type="InterPro" id="IPR027417">
    <property type="entry name" value="P-loop_NTPase"/>
</dbReference>
<protein>
    <submittedName>
        <fullName evidence="4">Sulfotransferase domain-containing protein</fullName>
    </submittedName>
</protein>
<dbReference type="Pfam" id="PF00685">
    <property type="entry name" value="Sulfotransfer_1"/>
    <property type="match status" value="1"/>
</dbReference>
<sequence>MLYTKFGARFVFLSAGILSTISTALLPFAASKGMIAFTFIRLLQGFAYGANFAAIVHALVSPILFGFWLFLYTDHPDTHPCVSQREKDQILSGKTEAEIGISGFMPYRAILSNKTVLIVWLNSFADIVTAVFLITYLPTYVSKVLRYGVRETGIWSAVPALLHIPVKIGSGWLADNMRCMSEIGRMRLFNSIALVGSGVAFALVGFVPDDKRFLAVILMTINFALVSTNCGGFYKCATLISRQYAHFVVAGIQFEKSITLFVSPLIFLLFIRDESSREQWRNVFIGMAIILVVANTFFCGFQVKAVVSASKEVEQQTNDEITKIIAKSLFHASQQQHQPICFVHFAIGILDHKGEWRQSGHFPRVTVCDFNQNRKGSSTLNQFSEDNGKTPLISSNISFKTNSVDLDYGGDLRIVLGKGGTRALLDALALHPKVKIARHEVHFFDKEKNFRRGLDWYRKQMPKAGLDDIIIEKTPAYFTANPKVPQRVFQFNPKIKFILIVRSPVTRTVSDFTQILQTKKEKNKPPINFEKMSFIKNCNGSVQLNKR</sequence>
<evidence type="ECO:0000313" key="4">
    <source>
        <dbReference type="WBParaSite" id="scaffold3780_cov239.g7114"/>
    </source>
</evidence>
<dbReference type="WBParaSite" id="scaffold3780_cov239.g7114">
    <property type="protein sequence ID" value="scaffold3780_cov239.g7114"/>
    <property type="gene ID" value="scaffold3780_cov239.g7114"/>
</dbReference>
<evidence type="ECO:0000259" key="2">
    <source>
        <dbReference type="Pfam" id="PF00685"/>
    </source>
</evidence>
<accession>A0A915MIU0</accession>
<evidence type="ECO:0000313" key="3">
    <source>
        <dbReference type="Proteomes" id="UP000887561"/>
    </source>
</evidence>
<feature type="transmembrane region" description="Helical" evidence="1">
    <location>
        <begin position="42"/>
        <end position="70"/>
    </location>
</feature>
<feature type="transmembrane region" description="Helical" evidence="1">
    <location>
        <begin position="117"/>
        <end position="137"/>
    </location>
</feature>
<dbReference type="InterPro" id="IPR011701">
    <property type="entry name" value="MFS"/>
</dbReference>
<dbReference type="Gene3D" id="1.20.1250.20">
    <property type="entry name" value="MFS general substrate transporter like domains"/>
    <property type="match status" value="1"/>
</dbReference>
<proteinExistence type="predicted"/>
<keyword evidence="3" id="KW-1185">Reference proteome</keyword>
<dbReference type="SUPFAM" id="SSF52540">
    <property type="entry name" value="P-loop containing nucleoside triphosphate hydrolases"/>
    <property type="match status" value="1"/>
</dbReference>
<feature type="domain" description="Sulfotransferase" evidence="2">
    <location>
        <begin position="418"/>
        <end position="542"/>
    </location>
</feature>
<dbReference type="AlphaFoldDB" id="A0A915MIU0"/>
<dbReference type="GO" id="GO:0008146">
    <property type="term" value="F:sulfotransferase activity"/>
    <property type="evidence" value="ECO:0007669"/>
    <property type="project" value="InterPro"/>
</dbReference>
<reference evidence="4" key="1">
    <citation type="submission" date="2022-11" db="UniProtKB">
        <authorList>
            <consortium name="WormBaseParasite"/>
        </authorList>
    </citation>
    <scope>IDENTIFICATION</scope>
</reference>
<keyword evidence="1" id="KW-0472">Membrane</keyword>
<dbReference type="PANTHER" id="PTHR45757">
    <property type="entry name" value="PROTEIN CBG23364-RELATED"/>
    <property type="match status" value="1"/>
</dbReference>
<organism evidence="3 4">
    <name type="scientific">Meloidogyne javanica</name>
    <name type="common">Root-knot nematode worm</name>
    <dbReference type="NCBI Taxonomy" id="6303"/>
    <lineage>
        <taxon>Eukaryota</taxon>
        <taxon>Metazoa</taxon>
        <taxon>Ecdysozoa</taxon>
        <taxon>Nematoda</taxon>
        <taxon>Chromadorea</taxon>
        <taxon>Rhabditida</taxon>
        <taxon>Tylenchina</taxon>
        <taxon>Tylenchomorpha</taxon>
        <taxon>Tylenchoidea</taxon>
        <taxon>Meloidogynidae</taxon>
        <taxon>Meloidogyninae</taxon>
        <taxon>Meloidogyne</taxon>
        <taxon>Meloidogyne incognita group</taxon>
    </lineage>
</organism>
<name>A0A915MIU0_MELJA</name>
<keyword evidence="1" id="KW-1133">Transmembrane helix</keyword>
<evidence type="ECO:0000256" key="1">
    <source>
        <dbReference type="SAM" id="Phobius"/>
    </source>
</evidence>
<keyword evidence="1" id="KW-0812">Transmembrane</keyword>
<dbReference type="Pfam" id="PF07690">
    <property type="entry name" value="MFS_1"/>
    <property type="match status" value="1"/>
</dbReference>